<evidence type="ECO:0000256" key="6">
    <source>
        <dbReference type="ARBA" id="ARBA00023288"/>
    </source>
</evidence>
<gene>
    <name evidence="9" type="ORF">KS407_17740</name>
</gene>
<proteinExistence type="inferred from homology"/>
<feature type="domain" description="Solute-binding protein family 3/N-terminal" evidence="8">
    <location>
        <begin position="36"/>
        <end position="253"/>
    </location>
</feature>
<evidence type="ECO:0000256" key="4">
    <source>
        <dbReference type="ARBA" id="ARBA00022729"/>
    </source>
</evidence>
<sequence length="329" mass="35666">MYKKLFLFVAIITLLTLAACGNGDTDASGEASASETIRVGFQKGNSLHILKTTGYLDEALQEQGISVEWRELATGGALLEALNAGSIDFGHAADANAVFSQAAGMPLVYVAAALPNPEGLGIIVHGDAEFETVADLAGERVAIGQGWNSHYLLLKALQEVGLSEEDINFAYVSDASEGRAAFESGEVSALGFWDPFLAALELDIDARILLDGEGFTNNRTYYFASEDFANENSELVSTILTELARSDEWANENKDELADVLAAELGIELDPVQRQVNRKTYGVEKIDSNITAEQQDIADVFFQEGLIDEEITVADMVTEDPEWIPEDWN</sequence>
<reference evidence="9 10" key="1">
    <citation type="submission" date="2021-06" db="EMBL/GenBank/DDBJ databases">
        <title>Bacillus sp. RD4P76, an endophyte from a halophyte.</title>
        <authorList>
            <person name="Sun J.-Q."/>
        </authorList>
    </citation>
    <scope>NUCLEOTIDE SEQUENCE [LARGE SCALE GENOMIC DNA]</scope>
    <source>
        <strain evidence="9 10">JCM 17098</strain>
    </source>
</reference>
<feature type="signal peptide" evidence="7">
    <location>
        <begin position="1"/>
        <end position="18"/>
    </location>
</feature>
<dbReference type="Proteomes" id="UP000790580">
    <property type="component" value="Unassembled WGS sequence"/>
</dbReference>
<accession>A0ABS6JYF8</accession>
<comment type="subcellular location">
    <subcellularLocation>
        <location evidence="1">Periplasm</location>
    </subcellularLocation>
</comment>
<keyword evidence="5" id="KW-0564">Palmitate</keyword>
<dbReference type="InterPro" id="IPR001638">
    <property type="entry name" value="Solute-binding_3/MltF_N"/>
</dbReference>
<evidence type="ECO:0000313" key="9">
    <source>
        <dbReference type="EMBL" id="MBU9723262.1"/>
    </source>
</evidence>
<evidence type="ECO:0000256" key="1">
    <source>
        <dbReference type="ARBA" id="ARBA00004418"/>
    </source>
</evidence>
<dbReference type="PROSITE" id="PS51257">
    <property type="entry name" value="PROKAR_LIPOPROTEIN"/>
    <property type="match status" value="1"/>
</dbReference>
<evidence type="ECO:0000256" key="5">
    <source>
        <dbReference type="ARBA" id="ARBA00023139"/>
    </source>
</evidence>
<comment type="caution">
    <text evidence="9">The sequence shown here is derived from an EMBL/GenBank/DDBJ whole genome shotgun (WGS) entry which is preliminary data.</text>
</comment>
<dbReference type="PANTHER" id="PTHR30024">
    <property type="entry name" value="ALIPHATIC SULFONATES-BINDING PROTEIN-RELATED"/>
    <property type="match status" value="1"/>
</dbReference>
<evidence type="ECO:0000256" key="7">
    <source>
        <dbReference type="SAM" id="SignalP"/>
    </source>
</evidence>
<evidence type="ECO:0000313" key="10">
    <source>
        <dbReference type="Proteomes" id="UP000790580"/>
    </source>
</evidence>
<organism evidence="9 10">
    <name type="scientific">Evansella alkalicola</name>
    <dbReference type="NCBI Taxonomy" id="745819"/>
    <lineage>
        <taxon>Bacteria</taxon>
        <taxon>Bacillati</taxon>
        <taxon>Bacillota</taxon>
        <taxon>Bacilli</taxon>
        <taxon>Bacillales</taxon>
        <taxon>Bacillaceae</taxon>
        <taxon>Evansella</taxon>
    </lineage>
</organism>
<name>A0ABS6JYF8_9BACI</name>
<dbReference type="SMART" id="SM00062">
    <property type="entry name" value="PBPb"/>
    <property type="match status" value="1"/>
</dbReference>
<dbReference type="NCBIfam" id="TIGR01728">
    <property type="entry name" value="SsuA_fam"/>
    <property type="match status" value="1"/>
</dbReference>
<keyword evidence="10" id="KW-1185">Reference proteome</keyword>
<dbReference type="RefSeq" id="WP_088076782.1">
    <property type="nucleotide sequence ID" value="NZ_JAHQCR010000074.1"/>
</dbReference>
<keyword evidence="6" id="KW-0449">Lipoprotein</keyword>
<dbReference type="EMBL" id="JAHQCR010000074">
    <property type="protein sequence ID" value="MBU9723262.1"/>
    <property type="molecule type" value="Genomic_DNA"/>
</dbReference>
<keyword evidence="3" id="KW-0813">Transport</keyword>
<protein>
    <submittedName>
        <fullName evidence="9">Aliphatic sulfonate ABC transporter substrate-binding protein</fullName>
    </submittedName>
</protein>
<evidence type="ECO:0000256" key="2">
    <source>
        <dbReference type="ARBA" id="ARBA00010742"/>
    </source>
</evidence>
<evidence type="ECO:0000256" key="3">
    <source>
        <dbReference type="ARBA" id="ARBA00022448"/>
    </source>
</evidence>
<evidence type="ECO:0000259" key="8">
    <source>
        <dbReference type="SMART" id="SM00062"/>
    </source>
</evidence>
<dbReference type="PANTHER" id="PTHR30024:SF42">
    <property type="entry name" value="ALIPHATIC SULFONATES-BINDING PROTEIN-RELATED"/>
    <property type="match status" value="1"/>
</dbReference>
<dbReference type="InterPro" id="IPR010067">
    <property type="entry name" value="ABC_SsuA_sub-bd"/>
</dbReference>
<feature type="chain" id="PRO_5045285434" evidence="7">
    <location>
        <begin position="19"/>
        <end position="329"/>
    </location>
</feature>
<keyword evidence="4 7" id="KW-0732">Signal</keyword>
<dbReference type="InterPro" id="IPR015168">
    <property type="entry name" value="SsuA/THI5"/>
</dbReference>
<dbReference type="Pfam" id="PF09084">
    <property type="entry name" value="NMT1"/>
    <property type="match status" value="1"/>
</dbReference>
<dbReference type="SUPFAM" id="SSF53850">
    <property type="entry name" value="Periplasmic binding protein-like II"/>
    <property type="match status" value="1"/>
</dbReference>
<dbReference type="Gene3D" id="3.40.190.10">
    <property type="entry name" value="Periplasmic binding protein-like II"/>
    <property type="match status" value="2"/>
</dbReference>
<comment type="similarity">
    <text evidence="2">Belongs to the bacterial solute-binding protein SsuA/TauA family.</text>
</comment>